<feature type="domain" description="Glycosyl transferase family 51" evidence="13">
    <location>
        <begin position="59"/>
        <end position="220"/>
    </location>
</feature>
<feature type="domain" description="Penicillin-binding C-terminal" evidence="14">
    <location>
        <begin position="692"/>
        <end position="779"/>
    </location>
</feature>
<dbReference type="AlphaFoldDB" id="A0A1A9LB24"/>
<evidence type="ECO:0000256" key="8">
    <source>
        <dbReference type="ARBA" id="ARBA00022801"/>
    </source>
</evidence>
<evidence type="ECO:0000256" key="6">
    <source>
        <dbReference type="ARBA" id="ARBA00022676"/>
    </source>
</evidence>
<dbReference type="InterPro" id="IPR023346">
    <property type="entry name" value="Lysozyme-like_dom_sf"/>
</dbReference>
<evidence type="ECO:0000259" key="14">
    <source>
        <dbReference type="Pfam" id="PF06832"/>
    </source>
</evidence>
<dbReference type="GO" id="GO:0009252">
    <property type="term" value="P:peptidoglycan biosynthetic process"/>
    <property type="evidence" value="ECO:0007669"/>
    <property type="project" value="InterPro"/>
</dbReference>
<dbReference type="Pfam" id="PF00905">
    <property type="entry name" value="Transpeptidase"/>
    <property type="match status" value="1"/>
</dbReference>
<dbReference type="PANTHER" id="PTHR32282">
    <property type="entry name" value="BINDING PROTEIN TRANSPEPTIDASE, PUTATIVE-RELATED"/>
    <property type="match status" value="1"/>
</dbReference>
<keyword evidence="16" id="KW-1185">Reference proteome</keyword>
<gene>
    <name evidence="15" type="ORF">A7A78_06130</name>
</gene>
<dbReference type="GO" id="GO:0008955">
    <property type="term" value="F:peptidoglycan glycosyltransferase activity"/>
    <property type="evidence" value="ECO:0007669"/>
    <property type="project" value="UniProtKB-EC"/>
</dbReference>
<evidence type="ECO:0000256" key="4">
    <source>
        <dbReference type="ARBA" id="ARBA00022645"/>
    </source>
</evidence>
<dbReference type="STRING" id="1385699.A7A78_06130"/>
<organism evidence="15 16">
    <name type="scientific">Aequorivita soesokkakensis</name>
    <dbReference type="NCBI Taxonomy" id="1385699"/>
    <lineage>
        <taxon>Bacteria</taxon>
        <taxon>Pseudomonadati</taxon>
        <taxon>Bacteroidota</taxon>
        <taxon>Flavobacteriia</taxon>
        <taxon>Flavobacteriales</taxon>
        <taxon>Flavobacteriaceae</taxon>
        <taxon>Aequorivita</taxon>
    </lineage>
</organism>
<evidence type="ECO:0000256" key="7">
    <source>
        <dbReference type="ARBA" id="ARBA00022679"/>
    </source>
</evidence>
<evidence type="ECO:0000256" key="11">
    <source>
        <dbReference type="ARBA" id="ARBA00049902"/>
    </source>
</evidence>
<dbReference type="Pfam" id="PF00912">
    <property type="entry name" value="Transgly"/>
    <property type="match status" value="1"/>
</dbReference>
<dbReference type="GO" id="GO:0006508">
    <property type="term" value="P:proteolysis"/>
    <property type="evidence" value="ECO:0007669"/>
    <property type="project" value="UniProtKB-KW"/>
</dbReference>
<evidence type="ECO:0000256" key="1">
    <source>
        <dbReference type="ARBA" id="ARBA00004752"/>
    </source>
</evidence>
<keyword evidence="4" id="KW-0121">Carboxypeptidase</keyword>
<evidence type="ECO:0000256" key="9">
    <source>
        <dbReference type="ARBA" id="ARBA00023268"/>
    </source>
</evidence>
<keyword evidence="6" id="KW-0328">Glycosyltransferase</keyword>
<protein>
    <recommendedName>
        <fullName evidence="10">peptidoglycan glycosyltransferase</fullName>
        <ecNumber evidence="10">2.4.99.28</ecNumber>
    </recommendedName>
</protein>
<feature type="domain" description="Penicillin-binding protein transpeptidase" evidence="12">
    <location>
        <begin position="300"/>
        <end position="572"/>
    </location>
</feature>
<dbReference type="SUPFAM" id="SSF56601">
    <property type="entry name" value="beta-lactamase/transpeptidase-like"/>
    <property type="match status" value="1"/>
</dbReference>
<evidence type="ECO:0000259" key="13">
    <source>
        <dbReference type="Pfam" id="PF00912"/>
    </source>
</evidence>
<comment type="similarity">
    <text evidence="3">In the N-terminal section; belongs to the glycosyltransferase 51 family.</text>
</comment>
<accession>A0A1A9LB24</accession>
<dbReference type="Proteomes" id="UP000077552">
    <property type="component" value="Unassembled WGS sequence"/>
</dbReference>
<dbReference type="InterPro" id="IPR050396">
    <property type="entry name" value="Glycosyltr_51/Transpeptidase"/>
</dbReference>
<name>A0A1A9LB24_9FLAO</name>
<evidence type="ECO:0000256" key="10">
    <source>
        <dbReference type="ARBA" id="ARBA00044770"/>
    </source>
</evidence>
<keyword evidence="9" id="KW-0511">Multifunctional enzyme</keyword>
<dbReference type="InterPro" id="IPR036950">
    <property type="entry name" value="PBP_transglycosylase"/>
</dbReference>
<dbReference type="PANTHER" id="PTHR32282:SF15">
    <property type="entry name" value="PENICILLIN-BINDING PROTEIN 1C"/>
    <property type="match status" value="1"/>
</dbReference>
<dbReference type="InterPro" id="IPR012338">
    <property type="entry name" value="Beta-lactam/transpept-like"/>
</dbReference>
<dbReference type="GO" id="GO:0004180">
    <property type="term" value="F:carboxypeptidase activity"/>
    <property type="evidence" value="ECO:0007669"/>
    <property type="project" value="UniProtKB-KW"/>
</dbReference>
<dbReference type="InterPro" id="IPR001460">
    <property type="entry name" value="PCN-bd_Tpept"/>
</dbReference>
<dbReference type="SUPFAM" id="SSF53955">
    <property type="entry name" value="Lysozyme-like"/>
    <property type="match status" value="1"/>
</dbReference>
<dbReference type="InterPro" id="IPR011815">
    <property type="entry name" value="PBP_1c"/>
</dbReference>
<evidence type="ECO:0000313" key="15">
    <source>
        <dbReference type="EMBL" id="OAD90488.1"/>
    </source>
</evidence>
<evidence type="ECO:0000259" key="12">
    <source>
        <dbReference type="Pfam" id="PF00905"/>
    </source>
</evidence>
<dbReference type="EC" id="2.4.99.28" evidence="10"/>
<keyword evidence="5" id="KW-0645">Protease</keyword>
<dbReference type="Pfam" id="PF06832">
    <property type="entry name" value="BiPBP_C"/>
    <property type="match status" value="1"/>
</dbReference>
<keyword evidence="8" id="KW-0378">Hydrolase</keyword>
<dbReference type="Gene3D" id="3.40.710.10">
    <property type="entry name" value="DD-peptidase/beta-lactamase superfamily"/>
    <property type="match status" value="1"/>
</dbReference>
<reference evidence="15 16" key="1">
    <citation type="submission" date="2016-05" db="EMBL/GenBank/DDBJ databases">
        <title>Genome sequencing of Vitellibacter soesokkakensis RSSK-12.</title>
        <authorList>
            <person name="Thevarajoo S."/>
            <person name="Selvaratnam C."/>
            <person name="Goh K.M."/>
            <person name="Chan K.-G."/>
            <person name="Chong C.S."/>
        </authorList>
    </citation>
    <scope>NUCLEOTIDE SEQUENCE [LARGE SCALE GENOMIC DNA]</scope>
    <source>
        <strain evidence="15 16">RSSK-12</strain>
    </source>
</reference>
<evidence type="ECO:0000256" key="3">
    <source>
        <dbReference type="ARBA" id="ARBA00007739"/>
    </source>
</evidence>
<proteinExistence type="inferred from homology"/>
<dbReference type="NCBIfam" id="TIGR02073">
    <property type="entry name" value="PBP_1c"/>
    <property type="match status" value="1"/>
</dbReference>
<comment type="caution">
    <text evidence="15">The sequence shown here is derived from an EMBL/GenBank/DDBJ whole genome shotgun (WGS) entry which is preliminary data.</text>
</comment>
<dbReference type="EMBL" id="LXIE01000045">
    <property type="protein sequence ID" value="OAD90488.1"/>
    <property type="molecule type" value="Genomic_DNA"/>
</dbReference>
<comment type="similarity">
    <text evidence="2">In the C-terminal section; belongs to the transpeptidase family.</text>
</comment>
<dbReference type="Gene3D" id="1.10.3810.10">
    <property type="entry name" value="Biosynthetic peptidoglycan transglycosylase-like"/>
    <property type="match status" value="1"/>
</dbReference>
<evidence type="ECO:0000256" key="2">
    <source>
        <dbReference type="ARBA" id="ARBA00007090"/>
    </source>
</evidence>
<dbReference type="GO" id="GO:0008658">
    <property type="term" value="F:penicillin binding"/>
    <property type="evidence" value="ECO:0007669"/>
    <property type="project" value="InterPro"/>
</dbReference>
<keyword evidence="7" id="KW-0808">Transferase</keyword>
<evidence type="ECO:0000313" key="16">
    <source>
        <dbReference type="Proteomes" id="UP000077552"/>
    </source>
</evidence>
<dbReference type="GO" id="GO:0030288">
    <property type="term" value="C:outer membrane-bounded periplasmic space"/>
    <property type="evidence" value="ECO:0007669"/>
    <property type="project" value="TreeGrafter"/>
</dbReference>
<comment type="catalytic activity">
    <reaction evidence="11">
        <text>[GlcNAc-(1-&gt;4)-Mur2Ac(oyl-L-Ala-gamma-D-Glu-L-Lys-D-Ala-D-Ala)](n)-di-trans,octa-cis-undecaprenyl diphosphate + beta-D-GlcNAc-(1-&gt;4)-Mur2Ac(oyl-L-Ala-gamma-D-Glu-L-Lys-D-Ala-D-Ala)-di-trans,octa-cis-undecaprenyl diphosphate = [GlcNAc-(1-&gt;4)-Mur2Ac(oyl-L-Ala-gamma-D-Glu-L-Lys-D-Ala-D-Ala)](n+1)-di-trans,octa-cis-undecaprenyl diphosphate + di-trans,octa-cis-undecaprenyl diphosphate + H(+)</text>
        <dbReference type="Rhea" id="RHEA:23708"/>
        <dbReference type="Rhea" id="RHEA-COMP:9602"/>
        <dbReference type="Rhea" id="RHEA-COMP:9603"/>
        <dbReference type="ChEBI" id="CHEBI:15378"/>
        <dbReference type="ChEBI" id="CHEBI:58405"/>
        <dbReference type="ChEBI" id="CHEBI:60033"/>
        <dbReference type="ChEBI" id="CHEBI:78435"/>
        <dbReference type="EC" id="2.4.99.28"/>
    </reaction>
</comment>
<sequence length="791" mass="89543">MKNIDPILKKHKIKLSVLLILFLVWLFCLPSPLFNVPTATVAESSSGQMLGARIADDGQWRFPKMDSVPERFEKCILYFEDEHFYWHPGFNPVSISNALWNNLTSDSRRGGSTITQQVIRLSRENKGRTYFEKLIEIFQATRLEAGYKKNSILNLYASYAPFGGNVVGLETASWRYFGIPASELSWGQSAALAVLPNAPALIFPGKNEEILKQKRDALLLKLFQNEVIDETTYQLALDEKLPGKPLPLPEFAPHLTEKIRKEHHGKRIETTIDFSLQQKVNNIVKEQHYMLAQNQIHNLAVLVLDVNTREVLAYVGNSPTTREHNNFVDIIEKPRSTGSILKPFLFTSMLDAGEILPNTLVADIPTTVNGYTPENFDKKFNGAVPASVALSRSLNIPAVRMLRDFGFQRFYNVLKKTNQKAIDKPADYYGLSLILGGAESSLWDITKAYAGMASTLNYFNNSSSVYRKNEFVEPVYMKDHEEISFGEIQQKPSVWNAGAIYETFEAMEKVNRPSGEENWEFFTSSQPLAWKTGTSYGFKDAWAVGVTPKYAIGVWVGNADGEGRPGLTGIQAAAPVLFDVLNVLPQSGWFKIPYDELVEVEICTKSGHLAGLFCEETKMEWIPKNGTRTEACPYHQTVFLSRGVGTENFRVNSSCYPLSEMVQKNWFVLPPVMEYYYAQLHPEYKILPPFAPNCLQEGEKLMAFIYPKRNEEVLLPKNFDENVNEVIFKLAHRSPETTVFWYLDSKYIGKTETFHELAISPKPGTYLLTTVDQDGNELREQIEIKSASENP</sequence>
<dbReference type="InterPro" id="IPR009647">
    <property type="entry name" value="PBP_C"/>
</dbReference>
<dbReference type="RefSeq" id="WP_068762804.1">
    <property type="nucleotide sequence ID" value="NZ_LXIE01000045.1"/>
</dbReference>
<evidence type="ECO:0000256" key="5">
    <source>
        <dbReference type="ARBA" id="ARBA00022670"/>
    </source>
</evidence>
<comment type="pathway">
    <text evidence="1">Cell wall biogenesis; peptidoglycan biosynthesis.</text>
</comment>
<dbReference type="InterPro" id="IPR001264">
    <property type="entry name" value="Glyco_trans_51"/>
</dbReference>